<dbReference type="PANTHER" id="PTHR43117:SF4">
    <property type="entry name" value="OSMOPROTECTANT IMPORT ATP-BINDING PROTEIN OSMV"/>
    <property type="match status" value="1"/>
</dbReference>
<keyword evidence="2" id="KW-0813">Transport</keyword>
<dbReference type="RefSeq" id="WP_236866505.1">
    <property type="nucleotide sequence ID" value="NZ_BAABAZ010000006.1"/>
</dbReference>
<dbReference type="SUPFAM" id="SSF52540">
    <property type="entry name" value="P-loop containing nucleoside triphosphate hydrolases"/>
    <property type="match status" value="1"/>
</dbReference>
<dbReference type="GO" id="GO:0005524">
    <property type="term" value="F:ATP binding"/>
    <property type="evidence" value="ECO:0007669"/>
    <property type="project" value="UniProtKB-KW"/>
</dbReference>
<evidence type="ECO:0000256" key="5">
    <source>
        <dbReference type="ARBA" id="ARBA00022840"/>
    </source>
</evidence>
<evidence type="ECO:0000259" key="7">
    <source>
        <dbReference type="PROSITE" id="PS50893"/>
    </source>
</evidence>
<dbReference type="InterPro" id="IPR027417">
    <property type="entry name" value="P-loop_NTPase"/>
</dbReference>
<keyword evidence="6" id="KW-0129">CBS domain</keyword>
<evidence type="ECO:0000259" key="8">
    <source>
        <dbReference type="PROSITE" id="PS51371"/>
    </source>
</evidence>
<reference evidence="10" key="1">
    <citation type="journal article" date="2019" name="Int. J. Syst. Evol. Microbiol.">
        <title>The Global Catalogue of Microorganisms (GCM) 10K type strain sequencing project: providing services to taxonomists for standard genome sequencing and annotation.</title>
        <authorList>
            <consortium name="The Broad Institute Genomics Platform"/>
            <consortium name="The Broad Institute Genome Sequencing Center for Infectious Disease"/>
            <person name="Wu L."/>
            <person name="Ma J."/>
        </authorList>
    </citation>
    <scope>NUCLEOTIDE SEQUENCE [LARGE SCALE GENOMIC DNA]</scope>
    <source>
        <strain evidence="10">JCM 17458</strain>
    </source>
</reference>
<evidence type="ECO:0000256" key="4">
    <source>
        <dbReference type="ARBA" id="ARBA00022741"/>
    </source>
</evidence>
<keyword evidence="4" id="KW-0547">Nucleotide-binding</keyword>
<evidence type="ECO:0000313" key="9">
    <source>
        <dbReference type="EMBL" id="GAA4284456.1"/>
    </source>
</evidence>
<dbReference type="PROSITE" id="PS00211">
    <property type="entry name" value="ABC_TRANSPORTER_1"/>
    <property type="match status" value="1"/>
</dbReference>
<evidence type="ECO:0000313" key="10">
    <source>
        <dbReference type="Proteomes" id="UP001501586"/>
    </source>
</evidence>
<dbReference type="PROSITE" id="PS51371">
    <property type="entry name" value="CBS"/>
    <property type="match status" value="1"/>
</dbReference>
<dbReference type="SUPFAM" id="SSF54631">
    <property type="entry name" value="CBS-domain pair"/>
    <property type="match status" value="1"/>
</dbReference>
<dbReference type="Pfam" id="PF00005">
    <property type="entry name" value="ABC_tran"/>
    <property type="match status" value="1"/>
</dbReference>
<evidence type="ECO:0000256" key="1">
    <source>
        <dbReference type="ARBA" id="ARBA00005417"/>
    </source>
</evidence>
<dbReference type="PANTHER" id="PTHR43117">
    <property type="entry name" value="OSMOPROTECTANT IMPORT ATP-BINDING PROTEIN OSMV"/>
    <property type="match status" value="1"/>
</dbReference>
<dbReference type="Gene3D" id="3.10.580.10">
    <property type="entry name" value="CBS-domain"/>
    <property type="match status" value="1"/>
</dbReference>
<dbReference type="NCBIfam" id="TIGR01186">
    <property type="entry name" value="proV"/>
    <property type="match status" value="1"/>
</dbReference>
<name>A0ABP8EKH9_9MICO</name>
<comment type="similarity">
    <text evidence="1">Belongs to the ABC transporter superfamily.</text>
</comment>
<evidence type="ECO:0000256" key="2">
    <source>
        <dbReference type="ARBA" id="ARBA00022448"/>
    </source>
</evidence>
<dbReference type="InterPro" id="IPR003439">
    <property type="entry name" value="ABC_transporter-like_ATP-bd"/>
</dbReference>
<dbReference type="Pfam" id="PF00571">
    <property type="entry name" value="CBS"/>
    <property type="match status" value="1"/>
</dbReference>
<protein>
    <submittedName>
        <fullName evidence="9">Betaine/proline/choline family ABC transporter ATP-binding protein</fullName>
    </submittedName>
</protein>
<dbReference type="InterPro" id="IPR005892">
    <property type="entry name" value="Gly-betaine_transp_ATP-bd"/>
</dbReference>
<gene>
    <name evidence="9" type="ORF">GCM10022261_19870</name>
</gene>
<dbReference type="InterPro" id="IPR017871">
    <property type="entry name" value="ABC_transporter-like_CS"/>
</dbReference>
<keyword evidence="5 9" id="KW-0067">ATP-binding</keyword>
<keyword evidence="3" id="KW-0677">Repeat</keyword>
<dbReference type="EMBL" id="BAABAZ010000006">
    <property type="protein sequence ID" value="GAA4284456.1"/>
    <property type="molecule type" value="Genomic_DNA"/>
</dbReference>
<proteinExistence type="inferred from homology"/>
<dbReference type="Proteomes" id="UP001501586">
    <property type="component" value="Unassembled WGS sequence"/>
</dbReference>
<accession>A0ABP8EKH9</accession>
<dbReference type="InterPro" id="IPR000644">
    <property type="entry name" value="CBS_dom"/>
</dbReference>
<organism evidence="9 10">
    <name type="scientific">Brevibacterium daeguense</name>
    <dbReference type="NCBI Taxonomy" id="909936"/>
    <lineage>
        <taxon>Bacteria</taxon>
        <taxon>Bacillati</taxon>
        <taxon>Actinomycetota</taxon>
        <taxon>Actinomycetes</taxon>
        <taxon>Micrococcales</taxon>
        <taxon>Brevibacteriaceae</taxon>
        <taxon>Brevibacterium</taxon>
    </lineage>
</organism>
<dbReference type="PROSITE" id="PS50893">
    <property type="entry name" value="ABC_TRANSPORTER_2"/>
    <property type="match status" value="1"/>
</dbReference>
<sequence>MTQTPNSAEHPVMIRLEGLTKRFPGQQRNAVDELTMDIREGEIVVLVGPSGCGKTTTMKMINRIIEPSSGRIVLAGQDVTKADPDQLRRRIGYVIQQIGLFPHMTIGENIATVPKLLGWDAKRIRARVDELLRTVNMDPDEYRSRYPKQLSGGQQQRVGVARALGADPQVMLMDEPFGAIDPITRDRLQNEFLRVQSEVRKTIVFVTHDIDEAIKMGDRIAILQEGSRIAQYDTPERILTAPANDFVRDFIGGGAALKRLNLSRIRDIELSSWPTVSAGDSVERVRQALASSEHSAVLVLDAEGRPERWVGAEDLRRGADGSLDQVGSVPRAVLEPRATLSDALNELLAARYAVTIVVDEQGRYLGVVDIDQLNDAIRSMRTAAVAEARSELSPPGGPQ</sequence>
<dbReference type="InterPro" id="IPR046342">
    <property type="entry name" value="CBS_dom_sf"/>
</dbReference>
<dbReference type="Gene3D" id="3.40.50.300">
    <property type="entry name" value="P-loop containing nucleotide triphosphate hydrolases"/>
    <property type="match status" value="1"/>
</dbReference>
<evidence type="ECO:0000256" key="6">
    <source>
        <dbReference type="PROSITE-ProRule" id="PRU00703"/>
    </source>
</evidence>
<dbReference type="InterPro" id="IPR003593">
    <property type="entry name" value="AAA+_ATPase"/>
</dbReference>
<keyword evidence="10" id="KW-1185">Reference proteome</keyword>
<dbReference type="SMART" id="SM00382">
    <property type="entry name" value="AAA"/>
    <property type="match status" value="1"/>
</dbReference>
<feature type="domain" description="CBS" evidence="8">
    <location>
        <begin position="326"/>
        <end position="385"/>
    </location>
</feature>
<comment type="caution">
    <text evidence="9">The sequence shown here is derived from an EMBL/GenBank/DDBJ whole genome shotgun (WGS) entry which is preliminary data.</text>
</comment>
<evidence type="ECO:0000256" key="3">
    <source>
        <dbReference type="ARBA" id="ARBA00022737"/>
    </source>
</evidence>
<feature type="domain" description="ABC transporter" evidence="7">
    <location>
        <begin position="14"/>
        <end position="251"/>
    </location>
</feature>